<keyword evidence="2" id="KW-1185">Reference proteome</keyword>
<comment type="caution">
    <text evidence="1">The sequence shown here is derived from an EMBL/GenBank/DDBJ whole genome shotgun (WGS) entry which is preliminary data.</text>
</comment>
<gene>
    <name evidence="1" type="ORF">AGOR_G00235310</name>
</gene>
<name>A0A8T3CFE8_9TELE</name>
<evidence type="ECO:0008006" key="3">
    <source>
        <dbReference type="Google" id="ProtNLM"/>
    </source>
</evidence>
<dbReference type="InterPro" id="IPR043129">
    <property type="entry name" value="ATPase_NBD"/>
</dbReference>
<proteinExistence type="predicted"/>
<dbReference type="PANTHER" id="PTHR14187:SF5">
    <property type="entry name" value="HEAT SHOCK 70 KDA PROTEIN 12A"/>
    <property type="match status" value="1"/>
</dbReference>
<evidence type="ECO:0000313" key="2">
    <source>
        <dbReference type="Proteomes" id="UP000829720"/>
    </source>
</evidence>
<dbReference type="SUPFAM" id="SSF53067">
    <property type="entry name" value="Actin-like ATPase domain"/>
    <property type="match status" value="2"/>
</dbReference>
<reference evidence="1" key="1">
    <citation type="submission" date="2021-01" db="EMBL/GenBank/DDBJ databases">
        <authorList>
            <person name="Zahm M."/>
            <person name="Roques C."/>
            <person name="Cabau C."/>
            <person name="Klopp C."/>
            <person name="Donnadieu C."/>
            <person name="Jouanno E."/>
            <person name="Lampietro C."/>
            <person name="Louis A."/>
            <person name="Herpin A."/>
            <person name="Echchiki A."/>
            <person name="Berthelot C."/>
            <person name="Parey E."/>
            <person name="Roest-Crollius H."/>
            <person name="Braasch I."/>
            <person name="Postlethwait J."/>
            <person name="Bobe J."/>
            <person name="Montfort J."/>
            <person name="Bouchez O."/>
            <person name="Begum T."/>
            <person name="Mejri S."/>
            <person name="Adams A."/>
            <person name="Chen W.-J."/>
            <person name="Guiguen Y."/>
        </authorList>
    </citation>
    <scope>NUCLEOTIDE SEQUENCE</scope>
    <source>
        <tissue evidence="1">Blood</tissue>
    </source>
</reference>
<dbReference type="Gene3D" id="3.30.420.40">
    <property type="match status" value="1"/>
</dbReference>
<dbReference type="OrthoDB" id="2963168at2759"/>
<accession>A0A8T3CFE8</accession>
<organism evidence="1 2">
    <name type="scientific">Albula goreensis</name>
    <dbReference type="NCBI Taxonomy" id="1534307"/>
    <lineage>
        <taxon>Eukaryota</taxon>
        <taxon>Metazoa</taxon>
        <taxon>Chordata</taxon>
        <taxon>Craniata</taxon>
        <taxon>Vertebrata</taxon>
        <taxon>Euteleostomi</taxon>
        <taxon>Actinopterygii</taxon>
        <taxon>Neopterygii</taxon>
        <taxon>Teleostei</taxon>
        <taxon>Albuliformes</taxon>
        <taxon>Albulidae</taxon>
        <taxon>Albula</taxon>
    </lineage>
</organism>
<dbReference type="Proteomes" id="UP000829720">
    <property type="component" value="Unassembled WGS sequence"/>
</dbReference>
<dbReference type="PANTHER" id="PTHR14187">
    <property type="entry name" value="ALPHA KINASE/ELONGATION FACTOR 2 KINASE"/>
    <property type="match status" value="1"/>
</dbReference>
<sequence>MADTIYVVAIDFGTAYSGYSFCVKSVTENIRSVFWGVEHGLRTQKTPTCILFDESQKFINFGYDAVMTYKRMNKSEAKMNYFFENFKMELYNKTITRTMKVSAKNGKPLSALKVFSESLRYMKDHVLKTIQEHSSKITVTVSDITWILTVPAIWDAGAKQFMREAAMQAGLVPEFNSENLILALEPEAASVWCKQLPQEGFLTEGLSEDTLQCSPGLQYIVVDCGGGTIDMTVHEVLENEGLKEIHKASGGNMGEINIDYILLVGGYASCKFLQRRVQEQFSSRCTVLCPIESQLAIAKGAVLFGNDPKIITSRVSARTYGIATAVDFIPLKHPKEKRKVNRKGDYVYCDDVFHSFVKKGQSVDCNDISEYVFVPIDDDQEEMRFNFYSTENENVMYIDDAGVKKIGSFDVPMPNTFLGRNRSVRFNVKFGLTELQATATDLSSNQTQCIRLDFLTE</sequence>
<dbReference type="CDD" id="cd10229">
    <property type="entry name" value="ASKHA_NBD_HSP70_HSPA12"/>
    <property type="match status" value="1"/>
</dbReference>
<dbReference type="EMBL" id="JAERUA010000023">
    <property type="protein sequence ID" value="KAI1883799.1"/>
    <property type="molecule type" value="Genomic_DNA"/>
</dbReference>
<dbReference type="AlphaFoldDB" id="A0A8T3CFE8"/>
<evidence type="ECO:0000313" key="1">
    <source>
        <dbReference type="EMBL" id="KAI1883799.1"/>
    </source>
</evidence>
<protein>
    <recommendedName>
        <fullName evidence="3">Heat shock 70 kDa protein 12A</fullName>
    </recommendedName>
</protein>